<proteinExistence type="predicted"/>
<dbReference type="InterPro" id="IPR008271">
    <property type="entry name" value="Ser/Thr_kinase_AS"/>
</dbReference>
<reference evidence="7 8" key="1">
    <citation type="journal article" date="2020" name="ISME J.">
        <title>Uncovering the hidden diversity of litter-decomposition mechanisms in mushroom-forming fungi.</title>
        <authorList>
            <person name="Floudas D."/>
            <person name="Bentzer J."/>
            <person name="Ahren D."/>
            <person name="Johansson T."/>
            <person name="Persson P."/>
            <person name="Tunlid A."/>
        </authorList>
    </citation>
    <scope>NUCLEOTIDE SEQUENCE [LARGE SCALE GENOMIC DNA]</scope>
    <source>
        <strain evidence="7 8">CBS 146.42</strain>
    </source>
</reference>
<feature type="domain" description="PPIase cyclophilin-type" evidence="6">
    <location>
        <begin position="5"/>
        <end position="161"/>
    </location>
</feature>
<dbReference type="PANTHER" id="PTHR44329">
    <property type="entry name" value="SERINE/THREONINE-PROTEIN KINASE TNNI3K-RELATED"/>
    <property type="match status" value="1"/>
</dbReference>
<dbReference type="PROSITE" id="PS00108">
    <property type="entry name" value="PROTEIN_KINASE_ST"/>
    <property type="match status" value="1"/>
</dbReference>
<dbReference type="InterPro" id="IPR051681">
    <property type="entry name" value="Ser/Thr_Kinases-Pseudokinases"/>
</dbReference>
<dbReference type="FunFam" id="2.40.100.10:FF:000025">
    <property type="entry name" value="Peptidyl-prolyl cis-trans isomerase CYP19-2"/>
    <property type="match status" value="1"/>
</dbReference>
<dbReference type="SMART" id="SM00220">
    <property type="entry name" value="S_TKc"/>
    <property type="match status" value="1"/>
</dbReference>
<dbReference type="PROSITE" id="PS50072">
    <property type="entry name" value="CSA_PPIASE_2"/>
    <property type="match status" value="1"/>
</dbReference>
<evidence type="ECO:0000256" key="2">
    <source>
        <dbReference type="ARBA" id="ARBA00013194"/>
    </source>
</evidence>
<dbReference type="PROSITE" id="PS50011">
    <property type="entry name" value="PROTEIN_KINASE_DOM"/>
    <property type="match status" value="1"/>
</dbReference>
<evidence type="ECO:0000256" key="4">
    <source>
        <dbReference type="ARBA" id="ARBA00023235"/>
    </source>
</evidence>
<protein>
    <recommendedName>
        <fullName evidence="2">peptidylprolyl isomerase</fullName>
        <ecNumber evidence="2">5.2.1.8</ecNumber>
    </recommendedName>
</protein>
<dbReference type="InterPro" id="IPR001245">
    <property type="entry name" value="Ser-Thr/Tyr_kinase_cat_dom"/>
</dbReference>
<dbReference type="InterPro" id="IPR002130">
    <property type="entry name" value="Cyclophilin-type_PPIase_dom"/>
</dbReference>
<keyword evidence="3" id="KW-0697">Rotamase</keyword>
<dbReference type="Proteomes" id="UP000559027">
    <property type="component" value="Unassembled WGS sequence"/>
</dbReference>
<gene>
    <name evidence="7" type="ORF">D9756_009165</name>
</gene>
<sequence>MANVFFDITIDGQPTGRIVFKLFDDIVPEAARNFRELSSGEHGFGYKGNRFHGIYTGQALFGGYFGRNQGAGTKTIYGGSFPAENFTLGHGKPGTLSMVTFGKKIKGSQFFITTAPAHQFDGRNVVCGEVIDGMDTIKKIESVGSQRGRILKKVVIADCGIVPDGPTEFGMPPELHAADATMPVPHQVLGSAASEGNRNSGEPPTSRHRVLDMVEKIVTETTKYKSLLESRDQKAEMVLDVLQKLLDYQDTPENLRRSVVIAMMRLCKASGIYPRCLTLRGIKHDPQPLASGSFGEIWKGYYEQHPVCLKVARVYASSDIQRLTATFAKEAIVWNQLSHPNVLPFYGIYHLEESIGRVCLVSPWMEEGNVCDYLKRNPEAPRLPLVFDTLEGLSYLHRNSIVHGDLKGANVVITPSGSACLADFGLSSVDAPDVVRWTSLSTVNQSGGTMRWEAPELLDETEDGGSPRPSFKSDVYSIACVMYEILTGQIPFHEVTREATVIWRVISGIRPTKPSPSSTDLLELTDDIWRIMQMCWSANLGQRPTVDEALHELRQVLPSTLTSSRIAMWHCLHPRDSPGILGPSSPWTFRTALREREDVSESEVRIFEEILS</sequence>
<dbReference type="PANTHER" id="PTHR44329:SF214">
    <property type="entry name" value="PROTEIN KINASE DOMAIN-CONTAINING PROTEIN"/>
    <property type="match status" value="1"/>
</dbReference>
<keyword evidence="4" id="KW-0413">Isomerase</keyword>
<name>A0A8H5FU97_9AGAR</name>
<dbReference type="InterPro" id="IPR029000">
    <property type="entry name" value="Cyclophilin-like_dom_sf"/>
</dbReference>
<dbReference type="GO" id="GO:0004674">
    <property type="term" value="F:protein serine/threonine kinase activity"/>
    <property type="evidence" value="ECO:0007669"/>
    <property type="project" value="TreeGrafter"/>
</dbReference>
<dbReference type="SUPFAM" id="SSF56112">
    <property type="entry name" value="Protein kinase-like (PK-like)"/>
    <property type="match status" value="1"/>
</dbReference>
<dbReference type="Gene3D" id="2.40.100.10">
    <property type="entry name" value="Cyclophilin-like"/>
    <property type="match status" value="1"/>
</dbReference>
<evidence type="ECO:0000256" key="3">
    <source>
        <dbReference type="ARBA" id="ARBA00023110"/>
    </source>
</evidence>
<evidence type="ECO:0000313" key="8">
    <source>
        <dbReference type="Proteomes" id="UP000559027"/>
    </source>
</evidence>
<dbReference type="InterPro" id="IPR000719">
    <property type="entry name" value="Prot_kinase_dom"/>
</dbReference>
<dbReference type="EMBL" id="JAACJO010000015">
    <property type="protein sequence ID" value="KAF5349990.1"/>
    <property type="molecule type" value="Genomic_DNA"/>
</dbReference>
<accession>A0A8H5FU97</accession>
<dbReference type="AlphaFoldDB" id="A0A8H5FU97"/>
<comment type="caution">
    <text evidence="7">The sequence shown here is derived from an EMBL/GenBank/DDBJ whole genome shotgun (WGS) entry which is preliminary data.</text>
</comment>
<dbReference type="Pfam" id="PF07714">
    <property type="entry name" value="PK_Tyr_Ser-Thr"/>
    <property type="match status" value="1"/>
</dbReference>
<dbReference type="GO" id="GO:0003755">
    <property type="term" value="F:peptidyl-prolyl cis-trans isomerase activity"/>
    <property type="evidence" value="ECO:0007669"/>
    <property type="project" value="UniProtKB-KW"/>
</dbReference>
<dbReference type="SUPFAM" id="SSF50891">
    <property type="entry name" value="Cyclophilin-like"/>
    <property type="match status" value="1"/>
</dbReference>
<evidence type="ECO:0000259" key="6">
    <source>
        <dbReference type="PROSITE" id="PS50072"/>
    </source>
</evidence>
<organism evidence="7 8">
    <name type="scientific">Leucocoprinus leucothites</name>
    <dbReference type="NCBI Taxonomy" id="201217"/>
    <lineage>
        <taxon>Eukaryota</taxon>
        <taxon>Fungi</taxon>
        <taxon>Dikarya</taxon>
        <taxon>Basidiomycota</taxon>
        <taxon>Agaricomycotina</taxon>
        <taxon>Agaricomycetes</taxon>
        <taxon>Agaricomycetidae</taxon>
        <taxon>Agaricales</taxon>
        <taxon>Agaricineae</taxon>
        <taxon>Agaricaceae</taxon>
        <taxon>Leucocoprinus</taxon>
    </lineage>
</organism>
<evidence type="ECO:0000313" key="7">
    <source>
        <dbReference type="EMBL" id="KAF5349990.1"/>
    </source>
</evidence>
<dbReference type="OrthoDB" id="122279at2759"/>
<dbReference type="PRINTS" id="PR00153">
    <property type="entry name" value="CSAPPISMRASE"/>
</dbReference>
<feature type="domain" description="Protein kinase" evidence="5">
    <location>
        <begin position="283"/>
        <end position="557"/>
    </location>
</feature>
<dbReference type="Pfam" id="PF00160">
    <property type="entry name" value="Pro_isomerase"/>
    <property type="match status" value="1"/>
</dbReference>
<evidence type="ECO:0000256" key="1">
    <source>
        <dbReference type="ARBA" id="ARBA00000971"/>
    </source>
</evidence>
<dbReference type="EC" id="5.2.1.8" evidence="2"/>
<keyword evidence="8" id="KW-1185">Reference proteome</keyword>
<dbReference type="GO" id="GO:0005524">
    <property type="term" value="F:ATP binding"/>
    <property type="evidence" value="ECO:0007669"/>
    <property type="project" value="InterPro"/>
</dbReference>
<comment type="catalytic activity">
    <reaction evidence="1">
        <text>[protein]-peptidylproline (omega=180) = [protein]-peptidylproline (omega=0)</text>
        <dbReference type="Rhea" id="RHEA:16237"/>
        <dbReference type="Rhea" id="RHEA-COMP:10747"/>
        <dbReference type="Rhea" id="RHEA-COMP:10748"/>
        <dbReference type="ChEBI" id="CHEBI:83833"/>
        <dbReference type="ChEBI" id="CHEBI:83834"/>
        <dbReference type="EC" id="5.2.1.8"/>
    </reaction>
</comment>
<evidence type="ECO:0000259" key="5">
    <source>
        <dbReference type="PROSITE" id="PS50011"/>
    </source>
</evidence>
<dbReference type="InterPro" id="IPR011009">
    <property type="entry name" value="Kinase-like_dom_sf"/>
</dbReference>
<dbReference type="Gene3D" id="1.10.510.10">
    <property type="entry name" value="Transferase(Phosphotransferase) domain 1"/>
    <property type="match status" value="1"/>
</dbReference>